<dbReference type="GO" id="GO:0002161">
    <property type="term" value="F:aminoacyl-tRNA deacylase activity"/>
    <property type="evidence" value="ECO:0007669"/>
    <property type="project" value="InterPro"/>
</dbReference>
<keyword evidence="7 10" id="KW-0648">Protein biosynthesis</keyword>
<evidence type="ECO:0000256" key="1">
    <source>
        <dbReference type="ARBA" id="ARBA00004496"/>
    </source>
</evidence>
<dbReference type="PANTHER" id="PTHR42765">
    <property type="entry name" value="SOLEUCYL-TRNA SYNTHETASE"/>
    <property type="match status" value="1"/>
</dbReference>
<proteinExistence type="inferred from homology"/>
<dbReference type="SUPFAM" id="SSF47323">
    <property type="entry name" value="Anticodon-binding domain of a subclass of class I aminoacyl-tRNA synthetases"/>
    <property type="match status" value="1"/>
</dbReference>
<evidence type="ECO:0000256" key="4">
    <source>
        <dbReference type="ARBA" id="ARBA00022598"/>
    </source>
</evidence>
<feature type="domain" description="Aminoacyl-tRNA synthetase class Ia" evidence="11">
    <location>
        <begin position="119"/>
        <end position="765"/>
    </location>
</feature>
<dbReference type="InterPro" id="IPR009080">
    <property type="entry name" value="tRNAsynth_Ia_anticodon-bd"/>
</dbReference>
<dbReference type="FunFam" id="3.40.50.620:FF:000152">
    <property type="entry name" value="Isoleucine--tRNA ligase"/>
    <property type="match status" value="1"/>
</dbReference>
<sequence>MFLNKFIIKPIKLIKLINHLPLRSYHQYYLTTKLVNKNVLNIFNHLNKRDSVFNYGKNEFSLIQSKNLSTGNGKNESNITSNNDLNKIYSDTLLLPKTNFPLRADAVNREILFRDRCTKDLYQWQLENNPKELYILHDGPPYANGNLHIGHALNKILKDIINRYKVLNGHKVNYIPGWDCHGLPIELKALTELKNVDNYSLTPLQIRNVARQCALNALENQKKEFINWGIMGDWENPYRTLDKEYEVKQLQVFHELLKKGYIYRQNKPVYWSPSSRTALAEAELEYKDDHQSRSVYVKFPMINSSKYEQSKFKNSFNIMAYILTLLSLALDLPIVPRDNLHVLIWTTTPWTLPANQAVAINPNMEYSIVCPTNIDHNTSTIHYYIVAAKRIDALQKVLGTELSVKSTFEGRKLVGATYMHPINMQQCKIIEASHVTEESGTGLVHIAPGHGMEDYETCKKLSVPMICPVDEFGNFNSEVGNPTFEGKFVLTNGTSAVIEYLKENNNLIKEVKFIHKYPYDWRTKKPIILRATAQWFANVGAIKQKAIESLQEVKMVPEAARYRLEQFTLSRSEWCISRQRSWGVPIPVLYETETDIPLLTNSSIKHIIEIVKEHGSDGWWEINEKDLLPPEYKNNGKTYRRGNDTMDVWFDSGVSWTYILKKFKREDSKAISDLYVEGSDQHRGWFQSSLLTSIAVNNKAPYSALITHGFVMDEQGRKMSKSIGNVVDPNTIIKGGKNIKKDPAYGVDVLRLWVASSEYIKDVNIGNTVMKQVGENIRKYRNTARFMLGNLYNFRYDQLVDYEELYPTFYDDYTFNKVIQTLNYFTNTLLSAFYFDIIKDRLYADYLTSQSRKNVLTVLYHILNVYAITLSPIVPHLAEEIYENYKTVGPKEYDSIFRLGWYNLEEKWNNQPLRQEWDVLKHLRNDVNQLLEVARKDNSLEANVELYVTTTELFNLLHRHKLDLKSIFITSDATISSFDKDSRLTEPTPSYIHETDFPEGIKGNCKIVVKKASLFKCPRCWNYNAQIEGGLCKRCENVLAIS</sequence>
<name>A0A9N8Z9A1_FUNMO</name>
<dbReference type="Gene3D" id="1.10.10.830">
    <property type="entry name" value="Ile-tRNA synthetase CP2 domain-like"/>
    <property type="match status" value="1"/>
</dbReference>
<evidence type="ECO:0000313" key="13">
    <source>
        <dbReference type="EMBL" id="CAG8474329.1"/>
    </source>
</evidence>
<evidence type="ECO:0000256" key="5">
    <source>
        <dbReference type="ARBA" id="ARBA00022741"/>
    </source>
</evidence>
<dbReference type="SUPFAM" id="SSF50677">
    <property type="entry name" value="ValRS/IleRS/LeuRS editing domain"/>
    <property type="match status" value="1"/>
</dbReference>
<keyword evidence="5 10" id="KW-0547">Nucleotide-binding</keyword>
<evidence type="ECO:0000256" key="9">
    <source>
        <dbReference type="ARBA" id="ARBA00032665"/>
    </source>
</evidence>
<dbReference type="InterPro" id="IPR009008">
    <property type="entry name" value="Val/Leu/Ile-tRNA-synth_edit"/>
</dbReference>
<evidence type="ECO:0000256" key="10">
    <source>
        <dbReference type="RuleBase" id="RU363035"/>
    </source>
</evidence>
<protein>
    <recommendedName>
        <fullName evidence="3">isoleucine--tRNA ligase</fullName>
        <ecNumber evidence="3">6.1.1.5</ecNumber>
    </recommendedName>
    <alternativeName>
        <fullName evidence="9">Isoleucyl-tRNA synthetase</fullName>
    </alternativeName>
</protein>
<evidence type="ECO:0000256" key="7">
    <source>
        <dbReference type="ARBA" id="ARBA00022917"/>
    </source>
</evidence>
<dbReference type="GO" id="GO:0004822">
    <property type="term" value="F:isoleucine-tRNA ligase activity"/>
    <property type="evidence" value="ECO:0007669"/>
    <property type="project" value="UniProtKB-EC"/>
</dbReference>
<comment type="subcellular location">
    <subcellularLocation>
        <location evidence="1">Cytoplasm</location>
    </subcellularLocation>
</comment>
<evidence type="ECO:0000256" key="2">
    <source>
        <dbReference type="ARBA" id="ARBA00005594"/>
    </source>
</evidence>
<dbReference type="PROSITE" id="PS00178">
    <property type="entry name" value="AA_TRNA_LIGASE_I"/>
    <property type="match status" value="1"/>
</dbReference>
<dbReference type="InterPro" id="IPR023585">
    <property type="entry name" value="Ile-tRNA-ligase_type1"/>
</dbReference>
<dbReference type="CDD" id="cd07960">
    <property type="entry name" value="Anticodon_Ia_Ile_BEm"/>
    <property type="match status" value="1"/>
</dbReference>
<dbReference type="HAMAP" id="MF_02002">
    <property type="entry name" value="Ile_tRNA_synth_type1"/>
    <property type="match status" value="1"/>
</dbReference>
<dbReference type="InterPro" id="IPR050081">
    <property type="entry name" value="Ile-tRNA_ligase"/>
</dbReference>
<dbReference type="Gene3D" id="3.40.50.620">
    <property type="entry name" value="HUPs"/>
    <property type="match status" value="2"/>
</dbReference>
<dbReference type="Pfam" id="PF00133">
    <property type="entry name" value="tRNA-synt_1"/>
    <property type="match status" value="1"/>
</dbReference>
<comment type="similarity">
    <text evidence="2 10">Belongs to the class-I aminoacyl-tRNA synthetase family.</text>
</comment>
<feature type="domain" description="Methionyl/Valyl/Leucyl/Isoleucyl-tRNA synthetase anticodon-binding" evidence="12">
    <location>
        <begin position="809"/>
        <end position="947"/>
    </location>
</feature>
<accession>A0A9N8Z9A1</accession>
<dbReference type="InterPro" id="IPR013155">
    <property type="entry name" value="M/V/L/I-tRNA-synth_anticd-bd"/>
</dbReference>
<dbReference type="NCBIfam" id="TIGR00392">
    <property type="entry name" value="ileS"/>
    <property type="match status" value="1"/>
</dbReference>
<dbReference type="Gene3D" id="1.10.730.20">
    <property type="match status" value="1"/>
</dbReference>
<dbReference type="InterPro" id="IPR002300">
    <property type="entry name" value="aa-tRNA-synth_Ia"/>
</dbReference>
<organism evidence="13 14">
    <name type="scientific">Funneliformis mosseae</name>
    <name type="common">Endomycorrhizal fungus</name>
    <name type="synonym">Glomus mosseae</name>
    <dbReference type="NCBI Taxonomy" id="27381"/>
    <lineage>
        <taxon>Eukaryota</taxon>
        <taxon>Fungi</taxon>
        <taxon>Fungi incertae sedis</taxon>
        <taxon>Mucoromycota</taxon>
        <taxon>Glomeromycotina</taxon>
        <taxon>Glomeromycetes</taxon>
        <taxon>Glomerales</taxon>
        <taxon>Glomeraceae</taxon>
        <taxon>Funneliformis</taxon>
    </lineage>
</organism>
<keyword evidence="8 10" id="KW-0030">Aminoacyl-tRNA synthetase</keyword>
<dbReference type="InterPro" id="IPR001412">
    <property type="entry name" value="aa-tRNA-synth_I_CS"/>
</dbReference>
<dbReference type="GO" id="GO:0032543">
    <property type="term" value="P:mitochondrial translation"/>
    <property type="evidence" value="ECO:0007669"/>
    <property type="project" value="TreeGrafter"/>
</dbReference>
<dbReference type="GO" id="GO:0000049">
    <property type="term" value="F:tRNA binding"/>
    <property type="evidence" value="ECO:0007669"/>
    <property type="project" value="InterPro"/>
</dbReference>
<dbReference type="PANTHER" id="PTHR42765:SF1">
    <property type="entry name" value="ISOLEUCINE--TRNA LIGASE, MITOCHONDRIAL"/>
    <property type="match status" value="1"/>
</dbReference>
<dbReference type="Proteomes" id="UP000789375">
    <property type="component" value="Unassembled WGS sequence"/>
</dbReference>
<comment type="caution">
    <text evidence="13">The sequence shown here is derived from an EMBL/GenBank/DDBJ whole genome shotgun (WGS) entry which is preliminary data.</text>
</comment>
<keyword evidence="4 10" id="KW-0436">Ligase</keyword>
<dbReference type="GO" id="GO:0005739">
    <property type="term" value="C:mitochondrion"/>
    <property type="evidence" value="ECO:0007669"/>
    <property type="project" value="TreeGrafter"/>
</dbReference>
<dbReference type="Pfam" id="PF08264">
    <property type="entry name" value="Anticodon_1"/>
    <property type="match status" value="1"/>
</dbReference>
<dbReference type="GO" id="GO:0005524">
    <property type="term" value="F:ATP binding"/>
    <property type="evidence" value="ECO:0007669"/>
    <property type="project" value="UniProtKB-KW"/>
</dbReference>
<dbReference type="GO" id="GO:0006428">
    <property type="term" value="P:isoleucyl-tRNA aminoacylation"/>
    <property type="evidence" value="ECO:0007669"/>
    <property type="project" value="InterPro"/>
</dbReference>
<evidence type="ECO:0000259" key="12">
    <source>
        <dbReference type="Pfam" id="PF08264"/>
    </source>
</evidence>
<dbReference type="EMBL" id="CAJVPP010000361">
    <property type="protein sequence ID" value="CAG8474329.1"/>
    <property type="molecule type" value="Genomic_DNA"/>
</dbReference>
<dbReference type="EC" id="6.1.1.5" evidence="3"/>
<dbReference type="InterPro" id="IPR014729">
    <property type="entry name" value="Rossmann-like_a/b/a_fold"/>
</dbReference>
<dbReference type="Gene3D" id="3.90.740.10">
    <property type="entry name" value="Valyl/Leucyl/Isoleucyl-tRNA synthetase, editing domain"/>
    <property type="match status" value="1"/>
</dbReference>
<evidence type="ECO:0000256" key="6">
    <source>
        <dbReference type="ARBA" id="ARBA00022840"/>
    </source>
</evidence>
<evidence type="ECO:0000256" key="3">
    <source>
        <dbReference type="ARBA" id="ARBA00013165"/>
    </source>
</evidence>
<dbReference type="InterPro" id="IPR033708">
    <property type="entry name" value="Anticodon_Ile_BEm"/>
</dbReference>
<evidence type="ECO:0000256" key="8">
    <source>
        <dbReference type="ARBA" id="ARBA00023146"/>
    </source>
</evidence>
<dbReference type="InterPro" id="IPR002301">
    <property type="entry name" value="Ile-tRNA-ligase"/>
</dbReference>
<keyword evidence="14" id="KW-1185">Reference proteome</keyword>
<reference evidence="13" key="1">
    <citation type="submission" date="2021-06" db="EMBL/GenBank/DDBJ databases">
        <authorList>
            <person name="Kallberg Y."/>
            <person name="Tangrot J."/>
            <person name="Rosling A."/>
        </authorList>
    </citation>
    <scope>NUCLEOTIDE SEQUENCE</scope>
    <source>
        <strain evidence="13">87-6 pot B 2015</strain>
    </source>
</reference>
<gene>
    <name evidence="13" type="ORF">FMOSSE_LOCUS2675</name>
</gene>
<keyword evidence="6 10" id="KW-0067">ATP-binding</keyword>
<dbReference type="AlphaFoldDB" id="A0A9N8Z9A1"/>
<dbReference type="SUPFAM" id="SSF52374">
    <property type="entry name" value="Nucleotidylyl transferase"/>
    <property type="match status" value="1"/>
</dbReference>
<evidence type="ECO:0000259" key="11">
    <source>
        <dbReference type="Pfam" id="PF00133"/>
    </source>
</evidence>
<dbReference type="PRINTS" id="PR00984">
    <property type="entry name" value="TRNASYNTHILE"/>
</dbReference>
<evidence type="ECO:0000313" key="14">
    <source>
        <dbReference type="Proteomes" id="UP000789375"/>
    </source>
</evidence>